<dbReference type="OrthoDB" id="5398371at2759"/>
<reference evidence="2 3" key="1">
    <citation type="journal article" date="2018" name="Mycol. Prog.">
        <title>Coniella lustricola, a new species from submerged detritus.</title>
        <authorList>
            <person name="Raudabaugh D.B."/>
            <person name="Iturriaga T."/>
            <person name="Carver A."/>
            <person name="Mondo S."/>
            <person name="Pangilinan J."/>
            <person name="Lipzen A."/>
            <person name="He G."/>
            <person name="Amirebrahimi M."/>
            <person name="Grigoriev I.V."/>
            <person name="Miller A.N."/>
        </authorList>
    </citation>
    <scope>NUCLEOTIDE SEQUENCE [LARGE SCALE GENOMIC DNA]</scope>
    <source>
        <strain evidence="2 3">B22-T-1</strain>
    </source>
</reference>
<protein>
    <recommendedName>
        <fullName evidence="4">Hydroxyproline-rich glyco protein</fullName>
    </recommendedName>
</protein>
<sequence length="616" mass="69452">MEAASEPPLAQNDEPALPEVITIAPQGDILLDVTFENSRSTLQATGKTVARPRLGQKVPPAAPLAVLKPRVHLAYRVDLATLQKHSRYFTNLLTDTRFQEARDIADRFQQIRQRGQHPQDLPPEELPHVHITDDDEATRSAGREIAFADMLRILHAVPVVITTSKVSMLYIVTLAVFADRFACTAAVSRHLTTGLKFKWPATPAPRLREDDGLSGLSLAVEELVRQKILVSWLLEHPPRFAASTRELVLFGSHRWAVVYDDEAEDADEPRDEVGGREEAVWWYLPDDLEEELHYRRRTLLRTLASIPAHFLHIYTTRTRTGLHRQCKLGYDSSSACDSFQLGEMVRFLIAKRLLVFRTFSPPRCSPLPENDNQGGIVVDDGNVDNDNDEDDEFERRFAAVDVNSILVALKQCPNYQIDRHHTNCGLRTRIMPILDYIGVMLSTSALQINLRDWKSQQSKTSWQQQHSPISSDSDGSYAKSSSSNSKKNDNSIVSSGSSTHPSGCTSTSTTTKRKKDFTVPTGIIDSYSNSNSNDNSDRYTSTQAQSSRRGSKKRVFRFTRAVASDQRLRYEGAMMADRMARDFFAADAWDWTPEDIDRVDLVAESSRHLSMPVRRK</sequence>
<evidence type="ECO:0000313" key="3">
    <source>
        <dbReference type="Proteomes" id="UP000241462"/>
    </source>
</evidence>
<organism evidence="2 3">
    <name type="scientific">Coniella lustricola</name>
    <dbReference type="NCBI Taxonomy" id="2025994"/>
    <lineage>
        <taxon>Eukaryota</taxon>
        <taxon>Fungi</taxon>
        <taxon>Dikarya</taxon>
        <taxon>Ascomycota</taxon>
        <taxon>Pezizomycotina</taxon>
        <taxon>Sordariomycetes</taxon>
        <taxon>Sordariomycetidae</taxon>
        <taxon>Diaporthales</taxon>
        <taxon>Schizoparmaceae</taxon>
        <taxon>Coniella</taxon>
    </lineage>
</organism>
<proteinExistence type="predicted"/>
<feature type="compositionally biased region" description="Low complexity" evidence="1">
    <location>
        <begin position="456"/>
        <end position="510"/>
    </location>
</feature>
<dbReference type="AlphaFoldDB" id="A0A2T3AJ52"/>
<evidence type="ECO:0000313" key="2">
    <source>
        <dbReference type="EMBL" id="PSS00598.1"/>
    </source>
</evidence>
<name>A0A2T3AJ52_9PEZI</name>
<feature type="compositionally biased region" description="Low complexity" evidence="1">
    <location>
        <begin position="525"/>
        <end position="534"/>
    </location>
</feature>
<evidence type="ECO:0000256" key="1">
    <source>
        <dbReference type="SAM" id="MobiDB-lite"/>
    </source>
</evidence>
<feature type="compositionally biased region" description="Polar residues" evidence="1">
    <location>
        <begin position="538"/>
        <end position="548"/>
    </location>
</feature>
<dbReference type="EMBL" id="KZ678383">
    <property type="protein sequence ID" value="PSS00598.1"/>
    <property type="molecule type" value="Genomic_DNA"/>
</dbReference>
<dbReference type="InParanoid" id="A0A2T3AJ52"/>
<dbReference type="Proteomes" id="UP000241462">
    <property type="component" value="Unassembled WGS sequence"/>
</dbReference>
<accession>A0A2T3AJ52</accession>
<evidence type="ECO:0008006" key="4">
    <source>
        <dbReference type="Google" id="ProtNLM"/>
    </source>
</evidence>
<feature type="region of interest" description="Disordered" evidence="1">
    <location>
        <begin position="456"/>
        <end position="552"/>
    </location>
</feature>
<keyword evidence="3" id="KW-1185">Reference proteome</keyword>
<gene>
    <name evidence="2" type="ORF">BD289DRAFT_423977</name>
</gene>